<dbReference type="InterPro" id="IPR051094">
    <property type="entry name" value="Diverse_Catalytic_Enzymes"/>
</dbReference>
<dbReference type="FunFam" id="1.10.3210.10:FF:000024">
    <property type="entry name" value="Deoxyguanosinetriphosphate triphosphohydrolase-like protein"/>
    <property type="match status" value="1"/>
</dbReference>
<dbReference type="PROSITE" id="PS51831">
    <property type="entry name" value="HD"/>
    <property type="match status" value="1"/>
</dbReference>
<dbReference type="EMBL" id="BFBB01000003">
    <property type="protein sequence ID" value="GBF49350.1"/>
    <property type="molecule type" value="Genomic_DNA"/>
</dbReference>
<evidence type="ECO:0000256" key="2">
    <source>
        <dbReference type="HAMAP-Rule" id="MF_01212"/>
    </source>
</evidence>
<dbReference type="SUPFAM" id="SSF109604">
    <property type="entry name" value="HD-domain/PDEase-like"/>
    <property type="match status" value="1"/>
</dbReference>
<comment type="similarity">
    <text evidence="2">Belongs to the dGTPase family. Type 2 subfamily.</text>
</comment>
<dbReference type="InterPro" id="IPR023023">
    <property type="entry name" value="dNTPase_2"/>
</dbReference>
<dbReference type="Pfam" id="PF01966">
    <property type="entry name" value="HD"/>
    <property type="match status" value="1"/>
</dbReference>
<sequence>MLKGKRELEKDEEILAPYAERSSLSQKREFPEEDHPYRLPFQRDKDRIVHSQAFKRLEYKTQVFVYSVGDHYRNRLTHTLEVAGVSRTLAKALGLNDDLTEAIALAHDLGHSPFGHAGQDALADIMRGFGGFEHNKQSLRVVQKLERKYPGFSGLNLCYATLQGIMKHGGDYAKSSANEERKENGPSLEAQIVDHSDEIAYSSHDIEDGLEKGLLKPESLLDVRIWKQNYLVVKEKYPNEKEEIILRTTYRAILNELISDLLTNTHANLEKHNILSPEDVRVAYRNKIPLVSFSKEMNEYRKELKSFLFENLYRHPTVSKMSDQGKEIIHLLFQYFLKHPEKIPLSYREREEEDGRYRIICDYVAGMTDRYAIEICKSEGIFGLPYSVLF</sequence>
<dbReference type="Proteomes" id="UP000245133">
    <property type="component" value="Unassembled WGS sequence"/>
</dbReference>
<reference evidence="4 5" key="1">
    <citation type="submission" date="2018-02" db="EMBL/GenBank/DDBJ databases">
        <title>Novel Leptospira species isolated from soil and water in Japan.</title>
        <authorList>
            <person name="Nakao R."/>
            <person name="Masuzawa T."/>
        </authorList>
    </citation>
    <scope>NUCLEOTIDE SEQUENCE [LARGE SCALE GENOMIC DNA]</scope>
    <source>
        <strain evidence="4 5">YH101</strain>
    </source>
</reference>
<evidence type="ECO:0000313" key="5">
    <source>
        <dbReference type="Proteomes" id="UP000245133"/>
    </source>
</evidence>
<dbReference type="InterPro" id="IPR026875">
    <property type="entry name" value="PHydrolase_assoc_dom"/>
</dbReference>
<dbReference type="GO" id="GO:0016793">
    <property type="term" value="F:triphosphoric monoester hydrolase activity"/>
    <property type="evidence" value="ECO:0007669"/>
    <property type="project" value="InterPro"/>
</dbReference>
<dbReference type="PANTHER" id="PTHR35795:SF1">
    <property type="entry name" value="BIS(5'-NUCLEOSYL)-TETRAPHOSPHATASE, SYMMETRICAL"/>
    <property type="match status" value="1"/>
</dbReference>
<gene>
    <name evidence="4" type="primary">dgt</name>
    <name evidence="4" type="ORF">LPTSP4_08610</name>
</gene>
<dbReference type="InterPro" id="IPR006674">
    <property type="entry name" value="HD_domain"/>
</dbReference>
<dbReference type="NCBIfam" id="NF002326">
    <property type="entry name" value="PRK01286.1-1"/>
    <property type="match status" value="1"/>
</dbReference>
<dbReference type="Gene3D" id="1.10.3210.10">
    <property type="entry name" value="Hypothetical protein af1432"/>
    <property type="match status" value="1"/>
</dbReference>
<comment type="caution">
    <text evidence="4">The sequence shown here is derived from an EMBL/GenBank/DDBJ whole genome shotgun (WGS) entry which is preliminary data.</text>
</comment>
<dbReference type="NCBIfam" id="TIGR01353">
    <property type="entry name" value="dGTP_triPase"/>
    <property type="match status" value="1"/>
</dbReference>
<dbReference type="PANTHER" id="PTHR35795">
    <property type="entry name" value="SLR1885 PROTEIN"/>
    <property type="match status" value="1"/>
</dbReference>
<dbReference type="Pfam" id="PF13286">
    <property type="entry name" value="HD_assoc"/>
    <property type="match status" value="1"/>
</dbReference>
<name>A0A2P2DXP3_9LEPT</name>
<feature type="domain" description="HD" evidence="3">
    <location>
        <begin position="75"/>
        <end position="202"/>
    </location>
</feature>
<dbReference type="RefSeq" id="WP_108974171.1">
    <property type="nucleotide sequence ID" value="NZ_BFBB01000003.1"/>
</dbReference>
<dbReference type="OrthoDB" id="9803619at2"/>
<dbReference type="SMART" id="SM00471">
    <property type="entry name" value="HDc"/>
    <property type="match status" value="1"/>
</dbReference>
<accession>A0A2P2DXP3</accession>
<organism evidence="4 5">
    <name type="scientific">Leptospira ryugenii</name>
    <dbReference type="NCBI Taxonomy" id="1917863"/>
    <lineage>
        <taxon>Bacteria</taxon>
        <taxon>Pseudomonadati</taxon>
        <taxon>Spirochaetota</taxon>
        <taxon>Spirochaetia</taxon>
        <taxon>Leptospirales</taxon>
        <taxon>Leptospiraceae</taxon>
        <taxon>Leptospira</taxon>
    </lineage>
</organism>
<dbReference type="CDD" id="cd00077">
    <property type="entry name" value="HDc"/>
    <property type="match status" value="1"/>
</dbReference>
<dbReference type="AlphaFoldDB" id="A0A2P2DXP3"/>
<dbReference type="InterPro" id="IPR003607">
    <property type="entry name" value="HD/PDEase_dom"/>
</dbReference>
<dbReference type="InterPro" id="IPR006261">
    <property type="entry name" value="dGTPase"/>
</dbReference>
<protein>
    <recommendedName>
        <fullName evidence="2">Deoxyguanosinetriphosphate triphosphohydrolase-like protein</fullName>
    </recommendedName>
</protein>
<evidence type="ECO:0000313" key="4">
    <source>
        <dbReference type="EMBL" id="GBF49350.1"/>
    </source>
</evidence>
<evidence type="ECO:0000259" key="3">
    <source>
        <dbReference type="PROSITE" id="PS51831"/>
    </source>
</evidence>
<dbReference type="HAMAP" id="MF_01212">
    <property type="entry name" value="dGTPase_type2"/>
    <property type="match status" value="1"/>
</dbReference>
<keyword evidence="5" id="KW-1185">Reference proteome</keyword>
<evidence type="ECO:0000256" key="1">
    <source>
        <dbReference type="ARBA" id="ARBA00022801"/>
    </source>
</evidence>
<proteinExistence type="inferred from homology"/>
<keyword evidence="1 2" id="KW-0378">Hydrolase</keyword>